<dbReference type="InterPro" id="IPR024747">
    <property type="entry name" value="Pyridox_Oxase-rel"/>
</dbReference>
<dbReference type="InterPro" id="IPR010982">
    <property type="entry name" value="Lambda_DNA-bd_dom_sf"/>
</dbReference>
<dbReference type="Gene3D" id="1.10.260.40">
    <property type="entry name" value="lambda repressor-like DNA-binding domains"/>
    <property type="match status" value="1"/>
</dbReference>
<dbReference type="EMBL" id="CP071872">
    <property type="protein sequence ID" value="UNM12770.1"/>
    <property type="molecule type" value="Genomic_DNA"/>
</dbReference>
<dbReference type="SUPFAM" id="SSF50475">
    <property type="entry name" value="FMN-binding split barrel"/>
    <property type="match status" value="1"/>
</dbReference>
<evidence type="ECO:0000313" key="3">
    <source>
        <dbReference type="EMBL" id="UNM12770.1"/>
    </source>
</evidence>
<protein>
    <submittedName>
        <fullName evidence="3">Pyridoxamine 5'-phosphate oxidase family protein</fullName>
    </submittedName>
</protein>
<evidence type="ECO:0000256" key="1">
    <source>
        <dbReference type="SAM" id="MobiDB-lite"/>
    </source>
</evidence>
<dbReference type="Gene3D" id="2.30.110.10">
    <property type="entry name" value="Electron Transport, Fmn-binding Protein, Chain A"/>
    <property type="match status" value="1"/>
</dbReference>
<dbReference type="CDD" id="cd00093">
    <property type="entry name" value="HTH_XRE"/>
    <property type="match status" value="1"/>
</dbReference>
<feature type="compositionally biased region" description="Gly residues" evidence="1">
    <location>
        <begin position="8"/>
        <end position="17"/>
    </location>
</feature>
<evidence type="ECO:0000313" key="4">
    <source>
        <dbReference type="Proteomes" id="UP000828924"/>
    </source>
</evidence>
<name>A0ABY3WQF4_9ACTN</name>
<reference evidence="3 4" key="1">
    <citation type="submission" date="2021-03" db="EMBL/GenBank/DDBJ databases">
        <title>Complete genome of Streptomyces formicae strain 1H-GS9 (DSM 100524).</title>
        <authorList>
            <person name="Atanasov K.E."/>
            <person name="Altabella T."/>
            <person name="Ferrer A."/>
        </authorList>
    </citation>
    <scope>NUCLEOTIDE SEQUENCE [LARGE SCALE GENOMIC DNA]</scope>
    <source>
        <strain evidence="3 4">1H-GS9</strain>
    </source>
</reference>
<dbReference type="Pfam" id="PF13560">
    <property type="entry name" value="HTH_31"/>
    <property type="match status" value="1"/>
</dbReference>
<accession>A0ABY3WQF4</accession>
<dbReference type="PROSITE" id="PS50943">
    <property type="entry name" value="HTH_CROC1"/>
    <property type="match status" value="1"/>
</dbReference>
<gene>
    <name evidence="3" type="ORF">J4032_15700</name>
</gene>
<dbReference type="Proteomes" id="UP000828924">
    <property type="component" value="Chromosome"/>
</dbReference>
<feature type="domain" description="HTH cro/C1-type" evidence="2">
    <location>
        <begin position="33"/>
        <end position="87"/>
    </location>
</feature>
<feature type="region of interest" description="Disordered" evidence="1">
    <location>
        <begin position="1"/>
        <end position="25"/>
    </location>
</feature>
<evidence type="ECO:0000259" key="2">
    <source>
        <dbReference type="PROSITE" id="PS50943"/>
    </source>
</evidence>
<dbReference type="SUPFAM" id="SSF47413">
    <property type="entry name" value="lambda repressor-like DNA-binding domains"/>
    <property type="match status" value="1"/>
</dbReference>
<dbReference type="InterPro" id="IPR012349">
    <property type="entry name" value="Split_barrel_FMN-bd"/>
</dbReference>
<dbReference type="Pfam" id="PF12900">
    <property type="entry name" value="Pyridox_ox_2"/>
    <property type="match status" value="1"/>
</dbReference>
<dbReference type="SMART" id="SM00530">
    <property type="entry name" value="HTH_XRE"/>
    <property type="match status" value="1"/>
</dbReference>
<keyword evidence="4" id="KW-1185">Reference proteome</keyword>
<dbReference type="RefSeq" id="WP_242331391.1">
    <property type="nucleotide sequence ID" value="NZ_CP071872.1"/>
</dbReference>
<sequence length="249" mass="25556">MRKAASGQPGGGAGADAGTGTAHGQCTDLGRRVAARRQELGLTREQLAERSGAAATYIEYVEERSATPGIGVVLRLADALETTVAELTGGAAEQPPGRSSAPRNAELLELDAEECRELLSTHGVGRVAVFTPDGPVVVPVNYMVSGGDIAFRTAAGSTAAAADGAEVAFEVDHIDDAFSRGWSVLAVGPGRAVTAPDAVRRLEAEALTLPWAGGERRLWLAITPTRITGRRIVNPQAGPGPSGSVEGTP</sequence>
<dbReference type="InterPro" id="IPR001387">
    <property type="entry name" value="Cro/C1-type_HTH"/>
</dbReference>
<proteinExistence type="predicted"/>
<organism evidence="3 4">
    <name type="scientific">Streptomyces formicae</name>
    <dbReference type="NCBI Taxonomy" id="1616117"/>
    <lineage>
        <taxon>Bacteria</taxon>
        <taxon>Bacillati</taxon>
        <taxon>Actinomycetota</taxon>
        <taxon>Actinomycetes</taxon>
        <taxon>Kitasatosporales</taxon>
        <taxon>Streptomycetaceae</taxon>
        <taxon>Streptomyces</taxon>
    </lineage>
</organism>